<evidence type="ECO:0000256" key="1">
    <source>
        <dbReference type="SAM" id="Phobius"/>
    </source>
</evidence>
<feature type="transmembrane region" description="Helical" evidence="1">
    <location>
        <begin position="41"/>
        <end position="67"/>
    </location>
</feature>
<protein>
    <submittedName>
        <fullName evidence="2">Uncharacterized protein</fullName>
    </submittedName>
</protein>
<keyword evidence="1" id="KW-0472">Membrane</keyword>
<organism evidence="2 3">
    <name type="scientific">Pseudoxanthomonas indica</name>
    <dbReference type="NCBI Taxonomy" id="428993"/>
    <lineage>
        <taxon>Bacteria</taxon>
        <taxon>Pseudomonadati</taxon>
        <taxon>Pseudomonadota</taxon>
        <taxon>Gammaproteobacteria</taxon>
        <taxon>Lysobacterales</taxon>
        <taxon>Lysobacteraceae</taxon>
        <taxon>Pseudoxanthomonas</taxon>
    </lineage>
</organism>
<keyword evidence="1" id="KW-1133">Transmembrane helix</keyword>
<reference evidence="2" key="1">
    <citation type="submission" date="2017-02" db="EMBL/GenBank/DDBJ databases">
        <authorList>
            <person name="Peterson S.W."/>
        </authorList>
    </citation>
    <scope>NUCLEOTIDE SEQUENCE [LARGE SCALE GENOMIC DNA]</scope>
    <source>
        <strain evidence="2">P15</strain>
    </source>
</reference>
<feature type="transmembrane region" description="Helical" evidence="1">
    <location>
        <begin position="87"/>
        <end position="112"/>
    </location>
</feature>
<name>A0A1T5KP49_9GAMM</name>
<keyword evidence="3" id="KW-1185">Reference proteome</keyword>
<feature type="transmembrane region" description="Helical" evidence="1">
    <location>
        <begin position="6"/>
        <end position="29"/>
    </location>
</feature>
<dbReference type="EMBL" id="FUZV01000001">
    <property type="protein sequence ID" value="SKC65467.1"/>
    <property type="molecule type" value="Genomic_DNA"/>
</dbReference>
<evidence type="ECO:0000313" key="2">
    <source>
        <dbReference type="EMBL" id="SKC65467.1"/>
    </source>
</evidence>
<keyword evidence="1" id="KW-0812">Transmembrane</keyword>
<evidence type="ECO:0000313" key="3">
    <source>
        <dbReference type="Proteomes" id="UP000190341"/>
    </source>
</evidence>
<dbReference type="Proteomes" id="UP000190341">
    <property type="component" value="Unassembled WGS sequence"/>
</dbReference>
<gene>
    <name evidence="2" type="ORF">SAMN06296058_1878</name>
</gene>
<sequence length="276" mass="29634">MGVLEALRGLLLIAACVGVLVGVLTLPMLRYRKKRDIPSRANAVLLLVTFLPLLASSAMELVCMPVVSGRVPMPGRITRGYYALESSAGQISLTVYAVCISFTVAALIWAAWRRWKRGAIPPQYTQKPGIGGLLARLSLSGKSLNPVQDWALELLQSALPVHIKGLVDRQFGSFDDVRLEADGSLLIFVHRSRDPSPAPRLPMTAVEAPLARLTATVLGHSEPLQATLTAVHGQVFSLRFNRATAWLPLSQLRLTGVVSAYPPSMPTSQASGAAPA</sequence>
<accession>A0A1T5KP49</accession>
<dbReference type="AlphaFoldDB" id="A0A1T5KP49"/>
<dbReference type="STRING" id="428993.SAMN06296058_1878"/>
<proteinExistence type="predicted"/>